<dbReference type="InterPro" id="IPR003660">
    <property type="entry name" value="HAMP_dom"/>
</dbReference>
<comment type="similarity">
    <text evidence="2">Belongs to the methyl-accepting chemotaxis (MCP) protein family.</text>
</comment>
<dbReference type="EMBL" id="JBGFSN010000004">
    <property type="protein sequence ID" value="MFH8133577.1"/>
    <property type="molecule type" value="Genomic_DNA"/>
</dbReference>
<keyword evidence="9" id="KW-1185">Reference proteome</keyword>
<dbReference type="Pfam" id="PF00672">
    <property type="entry name" value="HAMP"/>
    <property type="match status" value="1"/>
</dbReference>
<feature type="transmembrane region" description="Helical" evidence="5">
    <location>
        <begin position="12"/>
        <end position="34"/>
    </location>
</feature>
<comment type="caution">
    <text evidence="8">The sequence shown here is derived from an EMBL/GenBank/DDBJ whole genome shotgun (WGS) entry which is preliminary data.</text>
</comment>
<dbReference type="CDD" id="cd06225">
    <property type="entry name" value="HAMP"/>
    <property type="match status" value="1"/>
</dbReference>
<feature type="domain" description="HAMP" evidence="7">
    <location>
        <begin position="212"/>
        <end position="264"/>
    </location>
</feature>
<keyword evidence="5" id="KW-1133">Transmembrane helix</keyword>
<dbReference type="SMART" id="SM00283">
    <property type="entry name" value="MA"/>
    <property type="match status" value="1"/>
</dbReference>
<dbReference type="Gene3D" id="1.10.287.950">
    <property type="entry name" value="Methyl-accepting chemotaxis protein"/>
    <property type="match status" value="1"/>
</dbReference>
<evidence type="ECO:0000256" key="3">
    <source>
        <dbReference type="PROSITE-ProRule" id="PRU00284"/>
    </source>
</evidence>
<dbReference type="Pfam" id="PF12729">
    <property type="entry name" value="4HB_MCP_1"/>
    <property type="match status" value="1"/>
</dbReference>
<feature type="domain" description="Methyl-accepting transducer" evidence="6">
    <location>
        <begin position="269"/>
        <end position="498"/>
    </location>
</feature>
<feature type="transmembrane region" description="Helical" evidence="5">
    <location>
        <begin position="187"/>
        <end position="210"/>
    </location>
</feature>
<dbReference type="PANTHER" id="PTHR43531">
    <property type="entry name" value="PROTEIN ICFG"/>
    <property type="match status" value="1"/>
</dbReference>
<dbReference type="CDD" id="cd19411">
    <property type="entry name" value="MCP2201-like_sensor"/>
    <property type="match status" value="1"/>
</dbReference>
<evidence type="ECO:0000256" key="2">
    <source>
        <dbReference type="ARBA" id="ARBA00029447"/>
    </source>
</evidence>
<name>A0ABW7PTD7_9GAMM</name>
<proteinExistence type="inferred from homology"/>
<dbReference type="SMART" id="SM00304">
    <property type="entry name" value="HAMP"/>
    <property type="match status" value="1"/>
</dbReference>
<keyword evidence="5" id="KW-0472">Membrane</keyword>
<evidence type="ECO:0000259" key="6">
    <source>
        <dbReference type="PROSITE" id="PS50111"/>
    </source>
</evidence>
<accession>A0ABW7PTD7</accession>
<dbReference type="PROSITE" id="PS50111">
    <property type="entry name" value="CHEMOTAXIS_TRANSDUC_2"/>
    <property type="match status" value="1"/>
</dbReference>
<evidence type="ECO:0000313" key="8">
    <source>
        <dbReference type="EMBL" id="MFH8133577.1"/>
    </source>
</evidence>
<evidence type="ECO:0000256" key="5">
    <source>
        <dbReference type="SAM" id="Phobius"/>
    </source>
</evidence>
<protein>
    <submittedName>
        <fullName evidence="8">Methyl-accepting chemotaxis protein</fullName>
    </submittedName>
</protein>
<keyword evidence="3" id="KW-0807">Transducer</keyword>
<evidence type="ECO:0000313" key="9">
    <source>
        <dbReference type="Proteomes" id="UP001611251"/>
    </source>
</evidence>
<organism evidence="8 9">
    <name type="scientific">Pantoea osteomyelitidis</name>
    <dbReference type="NCBI Taxonomy" id="3230026"/>
    <lineage>
        <taxon>Bacteria</taxon>
        <taxon>Pseudomonadati</taxon>
        <taxon>Pseudomonadota</taxon>
        <taxon>Gammaproteobacteria</taxon>
        <taxon>Enterobacterales</taxon>
        <taxon>Erwiniaceae</taxon>
        <taxon>Pantoea</taxon>
    </lineage>
</organism>
<dbReference type="Pfam" id="PF00015">
    <property type="entry name" value="MCPsignal"/>
    <property type="match status" value="1"/>
</dbReference>
<keyword evidence="5" id="KW-0812">Transmembrane</keyword>
<evidence type="ECO:0000256" key="1">
    <source>
        <dbReference type="ARBA" id="ARBA00022481"/>
    </source>
</evidence>
<dbReference type="Proteomes" id="UP001611251">
    <property type="component" value="Unassembled WGS sequence"/>
</dbReference>
<dbReference type="CDD" id="cd11386">
    <property type="entry name" value="MCP_signal"/>
    <property type="match status" value="1"/>
</dbReference>
<dbReference type="SUPFAM" id="SSF58104">
    <property type="entry name" value="Methyl-accepting chemotaxis protein (MCP) signaling domain"/>
    <property type="match status" value="1"/>
</dbReference>
<dbReference type="InterPro" id="IPR047347">
    <property type="entry name" value="YvaQ-like_sensor"/>
</dbReference>
<keyword evidence="1" id="KW-0488">Methylation</keyword>
<dbReference type="InterPro" id="IPR024478">
    <property type="entry name" value="HlyB_4HB_MCP"/>
</dbReference>
<sequence>MKFKNLSVGKRLGAGFSLVLILVIIMSVAGVSYLRGITQAMDTVTSDYLVRERLSTEWLSIIETNGALGLVVMTTPDAGIKQYAIGEMKKNSERASVVQKSLESRVTTERGKALMKAVSEIRKTYSDTRKEVLKVSAQGDNAVTSELIRTRLLPAMQEYSAAVKAVVNHQQTLIDKVGVEVQSSGSVAIWTLMTLGIFALIVGALLALFITRSITRPLLSAVKVAREVASGNLLVDVKVESRDQLGQLMQALRDMADSLRNTVRKVREGSDNIASAASEIAAGNHDLSARTEAQSASVEETAATLEELTATINNTAGNTAQASQFVTETTTIVKENGAVMNDVSIRIQEIYDSSSRMADIIQVIDGIAFQTNILALNAAVEAARAGESGRGFAVVAGEVRTLAQRTTSAAREIKALIDDSVSRISAGRTLVEKADKGMISVVSNVQNMAQLINEIARASQEQSDGIAQINIAMGQIDATTQQNAALVEESAAAAASMQDQSQGLQEIVSVFRLNEGAGTGSADPTKHASGSLVPKPQPARKPSALPASADNWVTF</sequence>
<dbReference type="PROSITE" id="PS50885">
    <property type="entry name" value="HAMP"/>
    <property type="match status" value="1"/>
</dbReference>
<evidence type="ECO:0000256" key="4">
    <source>
        <dbReference type="SAM" id="MobiDB-lite"/>
    </source>
</evidence>
<evidence type="ECO:0000259" key="7">
    <source>
        <dbReference type="PROSITE" id="PS50885"/>
    </source>
</evidence>
<reference evidence="8 9" key="1">
    <citation type="submission" date="2024-08" db="EMBL/GenBank/DDBJ databases">
        <title>Pantoea ronii - a newly identified human opportunistic pathogen.</title>
        <authorList>
            <person name="Keidar-Friedman D."/>
            <person name="Sorek N."/>
            <person name="Leshin-Carmel D."/>
            <person name="Tsur A."/>
            <person name="Amsalem M."/>
            <person name="Tolkach D."/>
            <person name="Brosh-Nissimov T."/>
        </authorList>
    </citation>
    <scope>NUCLEOTIDE SEQUENCE [LARGE SCALE GENOMIC DNA]</scope>
    <source>
        <strain evidence="8 9">AA23256</strain>
    </source>
</reference>
<dbReference type="InterPro" id="IPR051310">
    <property type="entry name" value="MCP_chemotaxis"/>
</dbReference>
<dbReference type="RefSeq" id="WP_397212668.1">
    <property type="nucleotide sequence ID" value="NZ_JBGFSN010000004.1"/>
</dbReference>
<gene>
    <name evidence="8" type="ORF">ABU178_05215</name>
</gene>
<dbReference type="InterPro" id="IPR004089">
    <property type="entry name" value="MCPsignal_dom"/>
</dbReference>
<feature type="region of interest" description="Disordered" evidence="4">
    <location>
        <begin position="516"/>
        <end position="555"/>
    </location>
</feature>
<dbReference type="PANTHER" id="PTHR43531:SF14">
    <property type="entry name" value="METHYL-ACCEPTING CHEMOTAXIS PROTEIN I-RELATED"/>
    <property type="match status" value="1"/>
</dbReference>